<accession>A0ABR3FUR0</accession>
<feature type="compositionally biased region" description="Low complexity" evidence="1">
    <location>
        <begin position="42"/>
        <end position="53"/>
    </location>
</feature>
<dbReference type="EMBL" id="JBAHYK010000066">
    <property type="protein sequence ID" value="KAL0579238.1"/>
    <property type="molecule type" value="Genomic_DNA"/>
</dbReference>
<dbReference type="Proteomes" id="UP001465976">
    <property type="component" value="Unassembled WGS sequence"/>
</dbReference>
<comment type="caution">
    <text evidence="2">The sequence shown here is derived from an EMBL/GenBank/DDBJ whole genome shotgun (WGS) entry which is preliminary data.</text>
</comment>
<organism evidence="2 3">
    <name type="scientific">Marasmius crinis-equi</name>
    <dbReference type="NCBI Taxonomy" id="585013"/>
    <lineage>
        <taxon>Eukaryota</taxon>
        <taxon>Fungi</taxon>
        <taxon>Dikarya</taxon>
        <taxon>Basidiomycota</taxon>
        <taxon>Agaricomycotina</taxon>
        <taxon>Agaricomycetes</taxon>
        <taxon>Agaricomycetidae</taxon>
        <taxon>Agaricales</taxon>
        <taxon>Marasmiineae</taxon>
        <taxon>Marasmiaceae</taxon>
        <taxon>Marasmius</taxon>
    </lineage>
</organism>
<sequence length="223" mass="24234">MISTATAPIAVKTNVGRYVPVHKRRSSIGSENGNWRARDSGSDSSSSSVSSSPPSSPMKTAFPAAFTFHGHHGSSGTVSPQPVAPALPIYSINELLLLQKSPFARMSQETRDAIKENLPEIVLSRKQRHTLKGKMHGRIPHGGPGYARPPQVPQVQQRHDAPAIERVPMVHAVSPSPVPTPTTPPTAAKRQPNRVRMARRGTKSFVDELSVWRMVQRSPVVAQ</sequence>
<evidence type="ECO:0000256" key="1">
    <source>
        <dbReference type="SAM" id="MobiDB-lite"/>
    </source>
</evidence>
<feature type="region of interest" description="Disordered" evidence="1">
    <location>
        <begin position="25"/>
        <end position="58"/>
    </location>
</feature>
<name>A0ABR3FUR0_9AGAR</name>
<feature type="compositionally biased region" description="Basic residues" evidence="1">
    <location>
        <begin position="191"/>
        <end position="201"/>
    </location>
</feature>
<feature type="region of interest" description="Disordered" evidence="1">
    <location>
        <begin position="174"/>
        <end position="201"/>
    </location>
</feature>
<feature type="region of interest" description="Disordered" evidence="1">
    <location>
        <begin position="130"/>
        <end position="152"/>
    </location>
</feature>
<evidence type="ECO:0000313" key="2">
    <source>
        <dbReference type="EMBL" id="KAL0579238.1"/>
    </source>
</evidence>
<protein>
    <submittedName>
        <fullName evidence="2">Uncharacterized protein</fullName>
    </submittedName>
</protein>
<gene>
    <name evidence="2" type="ORF">V5O48_002742</name>
</gene>
<feature type="compositionally biased region" description="Basic residues" evidence="1">
    <location>
        <begin position="130"/>
        <end position="139"/>
    </location>
</feature>
<reference evidence="2 3" key="1">
    <citation type="submission" date="2024-02" db="EMBL/GenBank/DDBJ databases">
        <title>A draft genome for the cacao thread blight pathogen Marasmius crinis-equi.</title>
        <authorList>
            <person name="Cohen S.P."/>
            <person name="Baruah I.K."/>
            <person name="Amoako-Attah I."/>
            <person name="Bukari Y."/>
            <person name="Meinhardt L.W."/>
            <person name="Bailey B.A."/>
        </authorList>
    </citation>
    <scope>NUCLEOTIDE SEQUENCE [LARGE SCALE GENOMIC DNA]</scope>
    <source>
        <strain evidence="2 3">GH-76</strain>
    </source>
</reference>
<evidence type="ECO:0000313" key="3">
    <source>
        <dbReference type="Proteomes" id="UP001465976"/>
    </source>
</evidence>
<proteinExistence type="predicted"/>
<keyword evidence="3" id="KW-1185">Reference proteome</keyword>